<evidence type="ECO:0000256" key="2">
    <source>
        <dbReference type="ARBA" id="ARBA00022475"/>
    </source>
</evidence>
<evidence type="ECO:0000313" key="8">
    <source>
        <dbReference type="Proteomes" id="UP000199445"/>
    </source>
</evidence>
<evidence type="ECO:0000313" key="7">
    <source>
        <dbReference type="EMBL" id="SFJ63566.1"/>
    </source>
</evidence>
<feature type="transmembrane region" description="Helical" evidence="6">
    <location>
        <begin position="84"/>
        <end position="106"/>
    </location>
</feature>
<evidence type="ECO:0000256" key="1">
    <source>
        <dbReference type="ARBA" id="ARBA00004651"/>
    </source>
</evidence>
<sequence>MGWLWGFFILVLFFLLGEAIRVVAGLPVSGGVIGMVLVTLKLMIRGDITDSLASASQGLISVLVLLITPGVVGVFFIADQFAGEWWILAVALVVGTFLSVATTLWLMNTVAGAEKEGAGHD</sequence>
<evidence type="ECO:0000256" key="6">
    <source>
        <dbReference type="SAM" id="Phobius"/>
    </source>
</evidence>
<keyword evidence="4 6" id="KW-1133">Transmembrane helix</keyword>
<dbReference type="GO" id="GO:0016787">
    <property type="term" value="F:hydrolase activity"/>
    <property type="evidence" value="ECO:0007669"/>
    <property type="project" value="UniProtKB-KW"/>
</dbReference>
<evidence type="ECO:0000256" key="4">
    <source>
        <dbReference type="ARBA" id="ARBA00022989"/>
    </source>
</evidence>
<dbReference type="RefSeq" id="WP_091702874.1">
    <property type="nucleotide sequence ID" value="NZ_BMYN01000001.1"/>
</dbReference>
<dbReference type="AlphaFoldDB" id="A0A1I3T1J1"/>
<accession>A0A1I3T1J1</accession>
<dbReference type="GO" id="GO:0005886">
    <property type="term" value="C:plasma membrane"/>
    <property type="evidence" value="ECO:0007669"/>
    <property type="project" value="UniProtKB-SubCell"/>
</dbReference>
<evidence type="ECO:0000256" key="5">
    <source>
        <dbReference type="ARBA" id="ARBA00023136"/>
    </source>
</evidence>
<keyword evidence="3 6" id="KW-0812">Transmembrane</keyword>
<dbReference type="OrthoDB" id="6370997at2"/>
<proteinExistence type="predicted"/>
<keyword evidence="7" id="KW-0378">Hydrolase</keyword>
<name>A0A1I3T1J1_9GAMM</name>
<dbReference type="PANTHER" id="PTHR33931">
    <property type="entry name" value="HOLIN-LIKE PROTEIN CIDA-RELATED"/>
    <property type="match status" value="1"/>
</dbReference>
<organism evidence="7 8">
    <name type="scientific">Marinobacter persicus</name>
    <dbReference type="NCBI Taxonomy" id="930118"/>
    <lineage>
        <taxon>Bacteria</taxon>
        <taxon>Pseudomonadati</taxon>
        <taxon>Pseudomonadota</taxon>
        <taxon>Gammaproteobacteria</taxon>
        <taxon>Pseudomonadales</taxon>
        <taxon>Marinobacteraceae</taxon>
        <taxon>Marinobacter</taxon>
    </lineage>
</organism>
<keyword evidence="5 6" id="KW-0472">Membrane</keyword>
<keyword evidence="2" id="KW-1003">Cell membrane</keyword>
<feature type="transmembrane region" description="Helical" evidence="6">
    <location>
        <begin position="58"/>
        <end position="78"/>
    </location>
</feature>
<evidence type="ECO:0000256" key="3">
    <source>
        <dbReference type="ARBA" id="ARBA00022692"/>
    </source>
</evidence>
<dbReference type="EMBL" id="FOSC01000004">
    <property type="protein sequence ID" value="SFJ63566.1"/>
    <property type="molecule type" value="Genomic_DNA"/>
</dbReference>
<dbReference type="InterPro" id="IPR005538">
    <property type="entry name" value="LrgA/CidA"/>
</dbReference>
<comment type="subcellular location">
    <subcellularLocation>
        <location evidence="1">Cell membrane</location>
        <topology evidence="1">Multi-pass membrane protein</topology>
    </subcellularLocation>
</comment>
<dbReference type="Proteomes" id="UP000199445">
    <property type="component" value="Unassembled WGS sequence"/>
</dbReference>
<protein>
    <submittedName>
        <fullName evidence="7">Putative effector of murein hydrolase LrgA, UPF0299 family</fullName>
    </submittedName>
</protein>
<keyword evidence="8" id="KW-1185">Reference proteome</keyword>
<reference evidence="7 8" key="1">
    <citation type="submission" date="2016-10" db="EMBL/GenBank/DDBJ databases">
        <authorList>
            <person name="de Groot N.N."/>
        </authorList>
    </citation>
    <scope>NUCLEOTIDE SEQUENCE [LARGE SCALE GENOMIC DNA]</scope>
    <source>
        <strain evidence="7 8">IBRC-M 10445</strain>
    </source>
</reference>
<dbReference type="Pfam" id="PF03788">
    <property type="entry name" value="LrgA"/>
    <property type="match status" value="1"/>
</dbReference>
<dbReference type="PANTHER" id="PTHR33931:SF2">
    <property type="entry name" value="HOLIN-LIKE PROTEIN CIDA"/>
    <property type="match status" value="1"/>
</dbReference>
<feature type="transmembrane region" description="Helical" evidence="6">
    <location>
        <begin position="29"/>
        <end position="46"/>
    </location>
</feature>
<gene>
    <name evidence="7" type="ORF">SAMN05216429_104137</name>
</gene>